<proteinExistence type="predicted"/>
<dbReference type="RefSeq" id="WP_091678349.1">
    <property type="nucleotide sequence ID" value="NZ_FOKG01000027.1"/>
</dbReference>
<dbReference type="InterPro" id="IPR036249">
    <property type="entry name" value="Thioredoxin-like_sf"/>
</dbReference>
<evidence type="ECO:0000259" key="1">
    <source>
        <dbReference type="PROSITE" id="PS51352"/>
    </source>
</evidence>
<dbReference type="AlphaFoldDB" id="A0A1I1CEK5"/>
<dbReference type="Pfam" id="PF08534">
    <property type="entry name" value="Redoxin"/>
    <property type="match status" value="1"/>
</dbReference>
<protein>
    <submittedName>
        <fullName evidence="2">Thiol-disulfide isomerase or thioredoxin</fullName>
    </submittedName>
</protein>
<dbReference type="Proteomes" id="UP000243799">
    <property type="component" value="Unassembled WGS sequence"/>
</dbReference>
<dbReference type="PROSITE" id="PS51352">
    <property type="entry name" value="THIOREDOXIN_2"/>
    <property type="match status" value="1"/>
</dbReference>
<dbReference type="SUPFAM" id="SSF52833">
    <property type="entry name" value="Thioredoxin-like"/>
    <property type="match status" value="1"/>
</dbReference>
<dbReference type="PANTHER" id="PTHR42852">
    <property type="entry name" value="THIOL:DISULFIDE INTERCHANGE PROTEIN DSBE"/>
    <property type="match status" value="1"/>
</dbReference>
<dbReference type="InterPro" id="IPR013766">
    <property type="entry name" value="Thioredoxin_domain"/>
</dbReference>
<sequence>MTRATSWALGLGVLVLALIVALLPRGEDPAPAGPEEDLGGLRAEARLAPCPAPAQGGQAVPQLRDVTATCLGDGTEVALGSALGGRTTLVNFWATWCQPCREELPVLQEYAALPDSVDVLTVQVASGRRAGLELLRDLDVRLPAVYDTGDYGPIRTALKVPQALPASYLVTASGEVRFIEDPRLLTDVRSVRAAVERYGGTA</sequence>
<dbReference type="InterPro" id="IPR050553">
    <property type="entry name" value="Thioredoxin_ResA/DsbE_sf"/>
</dbReference>
<dbReference type="GO" id="GO:0016853">
    <property type="term" value="F:isomerase activity"/>
    <property type="evidence" value="ECO:0007669"/>
    <property type="project" value="UniProtKB-KW"/>
</dbReference>
<accession>A0A1I1CEK5</accession>
<dbReference type="EMBL" id="FOKG01000027">
    <property type="protein sequence ID" value="SFB61004.1"/>
    <property type="molecule type" value="Genomic_DNA"/>
</dbReference>
<dbReference type="Gene3D" id="3.40.30.10">
    <property type="entry name" value="Glutaredoxin"/>
    <property type="match status" value="1"/>
</dbReference>
<dbReference type="STRING" id="490629.SAMN05216266_12714"/>
<dbReference type="InterPro" id="IPR013740">
    <property type="entry name" value="Redoxin"/>
</dbReference>
<evidence type="ECO:0000313" key="3">
    <source>
        <dbReference type="Proteomes" id="UP000243799"/>
    </source>
</evidence>
<reference evidence="3" key="1">
    <citation type="submission" date="2016-10" db="EMBL/GenBank/DDBJ databases">
        <authorList>
            <person name="Varghese N."/>
            <person name="Submissions S."/>
        </authorList>
    </citation>
    <scope>NUCLEOTIDE SEQUENCE [LARGE SCALE GENOMIC DNA]</scope>
    <source>
        <strain evidence="3">CGMCC 4.3568</strain>
    </source>
</reference>
<gene>
    <name evidence="2" type="ORF">SAMN05216266_12714</name>
</gene>
<dbReference type="PANTHER" id="PTHR42852:SF13">
    <property type="entry name" value="PROTEIN DIPZ"/>
    <property type="match status" value="1"/>
</dbReference>
<organism evidence="2 3">
    <name type="scientific">Amycolatopsis marina</name>
    <dbReference type="NCBI Taxonomy" id="490629"/>
    <lineage>
        <taxon>Bacteria</taxon>
        <taxon>Bacillati</taxon>
        <taxon>Actinomycetota</taxon>
        <taxon>Actinomycetes</taxon>
        <taxon>Pseudonocardiales</taxon>
        <taxon>Pseudonocardiaceae</taxon>
        <taxon>Amycolatopsis</taxon>
    </lineage>
</organism>
<feature type="domain" description="Thioredoxin" evidence="1">
    <location>
        <begin position="54"/>
        <end position="200"/>
    </location>
</feature>
<keyword evidence="2" id="KW-0413">Isomerase</keyword>
<keyword evidence="3" id="KW-1185">Reference proteome</keyword>
<dbReference type="GO" id="GO:0016491">
    <property type="term" value="F:oxidoreductase activity"/>
    <property type="evidence" value="ECO:0007669"/>
    <property type="project" value="InterPro"/>
</dbReference>
<evidence type="ECO:0000313" key="2">
    <source>
        <dbReference type="EMBL" id="SFB61004.1"/>
    </source>
</evidence>
<dbReference type="CDD" id="cd02966">
    <property type="entry name" value="TlpA_like_family"/>
    <property type="match status" value="1"/>
</dbReference>
<name>A0A1I1CEK5_9PSEU</name>
<dbReference type="OrthoDB" id="9796554at2"/>